<evidence type="ECO:0000256" key="1">
    <source>
        <dbReference type="ARBA" id="ARBA00022527"/>
    </source>
</evidence>
<keyword evidence="1" id="KW-0418">Kinase</keyword>
<sequence length="165" mass="17316">MPDVIGPAPAAPVAAAAPGACRRLTLPRTTAAVPLARALVRTALGEIGSDVPERPDRDTAELLTAELVANAVEHTSGEGPIELIVELLAAPGGCQIEVHDPDPAAPGQLACPDPDAEVDPWQEHGRGLLLIRALSSDCGHRPTPHGKAVWFTLPRVPSQRSRPRR</sequence>
<evidence type="ECO:0000259" key="2">
    <source>
        <dbReference type="Pfam" id="PF13581"/>
    </source>
</evidence>
<dbReference type="SUPFAM" id="SSF55874">
    <property type="entry name" value="ATPase domain of HSP90 chaperone/DNA topoisomerase II/histidine kinase"/>
    <property type="match status" value="1"/>
</dbReference>
<keyword evidence="4" id="KW-1185">Reference proteome</keyword>
<keyword evidence="3" id="KW-0547">Nucleotide-binding</keyword>
<dbReference type="RefSeq" id="WP_319010841.1">
    <property type="nucleotide sequence ID" value="NZ_JAWJZF010000393.1"/>
</dbReference>
<feature type="domain" description="Histidine kinase/HSP90-like ATPase" evidence="2">
    <location>
        <begin position="29"/>
        <end position="152"/>
    </location>
</feature>
<dbReference type="EMBL" id="JAWJZF010000393">
    <property type="protein sequence ID" value="MDX2294535.1"/>
    <property type="molecule type" value="Genomic_DNA"/>
</dbReference>
<keyword evidence="1" id="KW-0808">Transferase</keyword>
<gene>
    <name evidence="3" type="ORF">R2363_20450</name>
</gene>
<dbReference type="Gene3D" id="3.30.565.10">
    <property type="entry name" value="Histidine kinase-like ATPase, C-terminal domain"/>
    <property type="match status" value="1"/>
</dbReference>
<evidence type="ECO:0000313" key="4">
    <source>
        <dbReference type="Proteomes" id="UP001278571"/>
    </source>
</evidence>
<proteinExistence type="predicted"/>
<accession>A0ABU4KB37</accession>
<dbReference type="Proteomes" id="UP001278571">
    <property type="component" value="Unassembled WGS sequence"/>
</dbReference>
<dbReference type="CDD" id="cd16936">
    <property type="entry name" value="HATPase_RsbW-like"/>
    <property type="match status" value="1"/>
</dbReference>
<dbReference type="GO" id="GO:0005524">
    <property type="term" value="F:ATP binding"/>
    <property type="evidence" value="ECO:0007669"/>
    <property type="project" value="UniProtKB-KW"/>
</dbReference>
<dbReference type="Pfam" id="PF13581">
    <property type="entry name" value="HATPase_c_2"/>
    <property type="match status" value="1"/>
</dbReference>
<reference evidence="3 4" key="1">
    <citation type="submission" date="2023-10" db="EMBL/GenBank/DDBJ databases">
        <authorList>
            <person name="Wang X.X."/>
        </authorList>
    </citation>
    <scope>NUCLEOTIDE SEQUENCE [LARGE SCALE GENOMIC DNA]</scope>
    <source>
        <strain evidence="3 4">NBRC 12816</strain>
    </source>
</reference>
<keyword evidence="1" id="KW-0723">Serine/threonine-protein kinase</keyword>
<protein>
    <submittedName>
        <fullName evidence="3">ATP-binding protein</fullName>
    </submittedName>
</protein>
<comment type="caution">
    <text evidence="3">The sequence shown here is derived from an EMBL/GenBank/DDBJ whole genome shotgun (WGS) entry which is preliminary data.</text>
</comment>
<keyword evidence="3" id="KW-0067">ATP-binding</keyword>
<evidence type="ECO:0000313" key="3">
    <source>
        <dbReference type="EMBL" id="MDX2294535.1"/>
    </source>
</evidence>
<dbReference type="PANTHER" id="PTHR35526:SF3">
    <property type="entry name" value="ANTI-SIGMA-F FACTOR RSBW"/>
    <property type="match status" value="1"/>
</dbReference>
<dbReference type="InterPro" id="IPR050267">
    <property type="entry name" value="Anti-sigma-factor_SerPK"/>
</dbReference>
<name>A0ABU4KB37_9ACTN</name>
<dbReference type="PANTHER" id="PTHR35526">
    <property type="entry name" value="ANTI-SIGMA-F FACTOR RSBW-RELATED"/>
    <property type="match status" value="1"/>
</dbReference>
<organism evidence="3 4">
    <name type="scientific">Streptomyces roseolus</name>
    <dbReference type="NCBI Taxonomy" id="67358"/>
    <lineage>
        <taxon>Bacteria</taxon>
        <taxon>Bacillati</taxon>
        <taxon>Actinomycetota</taxon>
        <taxon>Actinomycetes</taxon>
        <taxon>Kitasatosporales</taxon>
        <taxon>Streptomycetaceae</taxon>
        <taxon>Streptomyces</taxon>
    </lineage>
</organism>
<dbReference type="InterPro" id="IPR036890">
    <property type="entry name" value="HATPase_C_sf"/>
</dbReference>
<dbReference type="InterPro" id="IPR003594">
    <property type="entry name" value="HATPase_dom"/>
</dbReference>